<accession>I7ZCP2</accession>
<dbReference type="STRING" id="1172194.WQQ_32310"/>
<evidence type="ECO:0000256" key="4">
    <source>
        <dbReference type="RuleBase" id="RU363071"/>
    </source>
</evidence>
<dbReference type="Pfam" id="PF01474">
    <property type="entry name" value="DAHP_synth_2"/>
    <property type="match status" value="1"/>
</dbReference>
<sequence>MQQPTYPNRAALDDALARLSKLPPLVTSWEVESLREQLAEAEAGKRFVLQGGDCAESFADCAPDTITNRLKVLLQMSLVLVHGLQGPVTRIGRFAGQYAKPRSADTETRNGVTLPAYRGDIVNAPDFTEAARVPDPERLLQAHALSAMTMNFTRGLIDGGFADLHHPEYWDLAWVKHSLLAADYQKRVDAIGDSLRFMETLAGGAIHEFSRVDFFTSHEALLLDYEAAHTRTVPRKSGWYNLSTHFPWIGMRTAALDGAHVEYCRGIRNPVGVKIGPSIDIDWLLGLCRALNPDNEAGKLVLIHRMGAAKITEHLPRLIEAVRGAGHKALWLCDPMHGNTQSTSTGIKTRKFDDILAEVNLAFDLHRTNGSRLGGVHLELTGEDVTECLGGARDLTEKDLERAYRSTVDPRLNYEQALELALEIVSRQRRA</sequence>
<name>I7ZCP2_9GAMM</name>
<comment type="similarity">
    <text evidence="1 4">Belongs to the class-II DAHP synthase family.</text>
</comment>
<feature type="binding site" evidence="3">
    <location>
        <position position="409"/>
    </location>
    <ligand>
        <name>Mn(2+)</name>
        <dbReference type="ChEBI" id="CHEBI:29035"/>
    </ligand>
</feature>
<keyword evidence="3" id="KW-0104">Cadmium</keyword>
<gene>
    <name evidence="5" type="ORF">WQQ_32310</name>
</gene>
<dbReference type="GO" id="GO:0009073">
    <property type="term" value="P:aromatic amino acid family biosynthetic process"/>
    <property type="evidence" value="ECO:0007669"/>
    <property type="project" value="InterPro"/>
</dbReference>
<evidence type="ECO:0000256" key="1">
    <source>
        <dbReference type="ARBA" id="ARBA00008911"/>
    </source>
</evidence>
<dbReference type="InterPro" id="IPR013785">
    <property type="entry name" value="Aldolase_TIM"/>
</dbReference>
<feature type="binding site" evidence="3">
    <location>
        <position position="274"/>
    </location>
    <ligand>
        <name>phosphoenolpyruvate</name>
        <dbReference type="ChEBI" id="CHEBI:58702"/>
    </ligand>
</feature>
<dbReference type="Gene3D" id="3.20.20.70">
    <property type="entry name" value="Aldolase class I"/>
    <property type="match status" value="1"/>
</dbReference>
<dbReference type="Proteomes" id="UP000003704">
    <property type="component" value="Unassembled WGS sequence"/>
</dbReference>
<keyword evidence="2 4" id="KW-0808">Transferase</keyword>
<keyword evidence="3" id="KW-0464">Manganese</keyword>
<feature type="binding site" evidence="3">
    <location>
        <position position="337"/>
    </location>
    <ligand>
        <name>phosphoenolpyruvate</name>
        <dbReference type="ChEBI" id="CHEBI:58702"/>
    </ligand>
</feature>
<proteinExistence type="inferred from homology"/>
<dbReference type="SUPFAM" id="SSF51569">
    <property type="entry name" value="Aldolase"/>
    <property type="match status" value="1"/>
</dbReference>
<comment type="cofactor">
    <cofactor evidence="3">
        <name>Mn(2+)</name>
        <dbReference type="ChEBI" id="CHEBI:29035"/>
    </cofactor>
    <cofactor evidence="3">
        <name>Co(2+)</name>
        <dbReference type="ChEBI" id="CHEBI:48828"/>
    </cofactor>
    <cofactor evidence="3">
        <name>Cd(2+)</name>
        <dbReference type="ChEBI" id="CHEBI:48775"/>
    </cofactor>
    <text evidence="3">Binds 1 divalent cation per subunit. The enzyme is active with manganese, cobalt or cadmium ions.</text>
</comment>
<organism evidence="5 6">
    <name type="scientific">Hydrocarboniphaga effusa AP103</name>
    <dbReference type="NCBI Taxonomy" id="1172194"/>
    <lineage>
        <taxon>Bacteria</taxon>
        <taxon>Pseudomonadati</taxon>
        <taxon>Pseudomonadota</taxon>
        <taxon>Gammaproteobacteria</taxon>
        <taxon>Nevskiales</taxon>
        <taxon>Nevskiaceae</taxon>
        <taxon>Hydrocarboniphaga</taxon>
    </lineage>
</organism>
<dbReference type="GO" id="GO:0003849">
    <property type="term" value="F:3-deoxy-7-phosphoheptulonate synthase activity"/>
    <property type="evidence" value="ECO:0007669"/>
    <property type="project" value="UniProtKB-EC"/>
</dbReference>
<dbReference type="InterPro" id="IPR002480">
    <property type="entry name" value="DAHP_synth_2"/>
</dbReference>
<reference evidence="5 6" key="1">
    <citation type="journal article" date="2012" name="J. Bacteriol.">
        <title>Genome Sequence of n-Alkane-Degrading Hydrocarboniphaga effusa Strain AP103T (ATCC BAA-332T).</title>
        <authorList>
            <person name="Chang H.K."/>
            <person name="Zylstra G.J."/>
            <person name="Chae J.C."/>
        </authorList>
    </citation>
    <scope>NUCLEOTIDE SEQUENCE [LARGE SCALE GENOMIC DNA]</scope>
    <source>
        <strain evidence="5 6">AP103</strain>
    </source>
</reference>
<dbReference type="PANTHER" id="PTHR21337">
    <property type="entry name" value="PHOSPHO-2-DEHYDRO-3-DEOXYHEPTONATE ALDOLASE 1, 2"/>
    <property type="match status" value="1"/>
</dbReference>
<dbReference type="PANTHER" id="PTHR21337:SF0">
    <property type="entry name" value="PHOSPHO-2-DEHYDRO-3-DEOXYHEPTONATE ALDOLASE"/>
    <property type="match status" value="1"/>
</dbReference>
<dbReference type="NCBIfam" id="TIGR01358">
    <property type="entry name" value="DAHP_synth_II"/>
    <property type="match status" value="1"/>
</dbReference>
<feature type="binding site" evidence="3">
    <location>
        <position position="305"/>
    </location>
    <ligand>
        <name>phosphoenolpyruvate</name>
        <dbReference type="ChEBI" id="CHEBI:58702"/>
    </ligand>
</feature>
<keyword evidence="6" id="KW-1185">Reference proteome</keyword>
<protein>
    <recommendedName>
        <fullName evidence="4">Phospho-2-dehydro-3-deoxyheptonate aldolase</fullName>
        <ecNumber evidence="4">2.5.1.54</ecNumber>
    </recommendedName>
</protein>
<comment type="catalytic activity">
    <reaction evidence="4">
        <text>D-erythrose 4-phosphate + phosphoenolpyruvate + H2O = 7-phospho-2-dehydro-3-deoxy-D-arabino-heptonate + phosphate</text>
        <dbReference type="Rhea" id="RHEA:14717"/>
        <dbReference type="ChEBI" id="CHEBI:15377"/>
        <dbReference type="ChEBI" id="CHEBI:16897"/>
        <dbReference type="ChEBI" id="CHEBI:43474"/>
        <dbReference type="ChEBI" id="CHEBI:58394"/>
        <dbReference type="ChEBI" id="CHEBI:58702"/>
        <dbReference type="EC" id="2.5.1.54"/>
    </reaction>
</comment>
<dbReference type="AlphaFoldDB" id="I7ZCP2"/>
<dbReference type="EMBL" id="AKGD01000002">
    <property type="protein sequence ID" value="EIT69649.1"/>
    <property type="molecule type" value="Genomic_DNA"/>
</dbReference>
<evidence type="ECO:0000256" key="3">
    <source>
        <dbReference type="PIRSR" id="PIRSR602480-1"/>
    </source>
</evidence>
<keyword evidence="3" id="KW-0170">Cobalt</keyword>
<dbReference type="PATRIC" id="fig|1172194.4.peg.3132"/>
<evidence type="ECO:0000256" key="2">
    <source>
        <dbReference type="ARBA" id="ARBA00022679"/>
    </source>
</evidence>
<feature type="binding site" evidence="3">
    <location>
        <position position="379"/>
    </location>
    <ligand>
        <name>Mn(2+)</name>
        <dbReference type="ChEBI" id="CHEBI:29035"/>
    </ligand>
</feature>
<feature type="binding site" evidence="3">
    <location>
        <position position="54"/>
    </location>
    <ligand>
        <name>Mn(2+)</name>
        <dbReference type="ChEBI" id="CHEBI:29035"/>
    </ligand>
</feature>
<evidence type="ECO:0000313" key="5">
    <source>
        <dbReference type="EMBL" id="EIT69649.1"/>
    </source>
</evidence>
<dbReference type="EC" id="2.5.1.54" evidence="4"/>
<evidence type="ECO:0000313" key="6">
    <source>
        <dbReference type="Proteomes" id="UP000003704"/>
    </source>
</evidence>
<feature type="binding site" evidence="3">
    <location>
        <position position="93"/>
    </location>
    <ligand>
        <name>phosphoenolpyruvate</name>
        <dbReference type="ChEBI" id="CHEBI:58702"/>
    </ligand>
</feature>
<comment type="caution">
    <text evidence="5">The sequence shown here is derived from an EMBL/GenBank/DDBJ whole genome shotgun (WGS) entry which is preliminary data.</text>
</comment>